<organism evidence="4 5">
    <name type="scientific">Paraherbaspirillum soli</name>
    <dbReference type="NCBI Taxonomy" id="631222"/>
    <lineage>
        <taxon>Bacteria</taxon>
        <taxon>Pseudomonadati</taxon>
        <taxon>Pseudomonadota</taxon>
        <taxon>Betaproteobacteria</taxon>
        <taxon>Burkholderiales</taxon>
        <taxon>Oxalobacteraceae</taxon>
        <taxon>Paraherbaspirillum</taxon>
    </lineage>
</organism>
<dbReference type="InterPro" id="IPR007844">
    <property type="entry name" value="AsmA"/>
</dbReference>
<comment type="caution">
    <text evidence="4">The sequence shown here is derived from an EMBL/GenBank/DDBJ whole genome shotgun (WGS) entry which is preliminary data.</text>
</comment>
<dbReference type="Pfam" id="PF05170">
    <property type="entry name" value="AsmA"/>
    <property type="match status" value="2"/>
</dbReference>
<dbReference type="PANTHER" id="PTHR30441:SF9">
    <property type="entry name" value="ASMA FAMILY PROTEIN YHJG"/>
    <property type="match status" value="1"/>
</dbReference>
<feature type="domain" description="AsmA" evidence="3">
    <location>
        <begin position="9"/>
        <end position="171"/>
    </location>
</feature>
<protein>
    <submittedName>
        <fullName evidence="4">AsmA family protein</fullName>
    </submittedName>
</protein>
<proteinExistence type="predicted"/>
<accession>A0ABW0M505</accession>
<keyword evidence="2" id="KW-1133">Transmembrane helix</keyword>
<feature type="compositionally biased region" description="Basic residues" evidence="1">
    <location>
        <begin position="670"/>
        <end position="680"/>
    </location>
</feature>
<evidence type="ECO:0000256" key="2">
    <source>
        <dbReference type="SAM" id="Phobius"/>
    </source>
</evidence>
<dbReference type="EMBL" id="JBHSMT010000008">
    <property type="protein sequence ID" value="MFC5473234.1"/>
    <property type="molecule type" value="Genomic_DNA"/>
</dbReference>
<dbReference type="InterPro" id="IPR052894">
    <property type="entry name" value="AsmA-related"/>
</dbReference>
<evidence type="ECO:0000256" key="1">
    <source>
        <dbReference type="SAM" id="MobiDB-lite"/>
    </source>
</evidence>
<keyword evidence="2" id="KW-0812">Transmembrane</keyword>
<keyword evidence="2" id="KW-0472">Membrane</keyword>
<dbReference type="Proteomes" id="UP001596045">
    <property type="component" value="Unassembled WGS sequence"/>
</dbReference>
<feature type="region of interest" description="Disordered" evidence="1">
    <location>
        <begin position="656"/>
        <end position="680"/>
    </location>
</feature>
<keyword evidence="5" id="KW-1185">Reference proteome</keyword>
<name>A0ABW0M505_9BURK</name>
<dbReference type="RefSeq" id="WP_378995435.1">
    <property type="nucleotide sequence ID" value="NZ_JBHSMT010000008.1"/>
</dbReference>
<evidence type="ECO:0000313" key="4">
    <source>
        <dbReference type="EMBL" id="MFC5473234.1"/>
    </source>
</evidence>
<gene>
    <name evidence="4" type="ORF">ACFPM8_04630</name>
</gene>
<feature type="domain" description="AsmA" evidence="3">
    <location>
        <begin position="192"/>
        <end position="555"/>
    </location>
</feature>
<reference evidence="5" key="1">
    <citation type="journal article" date="2019" name="Int. J. Syst. Evol. Microbiol.">
        <title>The Global Catalogue of Microorganisms (GCM) 10K type strain sequencing project: providing services to taxonomists for standard genome sequencing and annotation.</title>
        <authorList>
            <consortium name="The Broad Institute Genomics Platform"/>
            <consortium name="The Broad Institute Genome Sequencing Center for Infectious Disease"/>
            <person name="Wu L."/>
            <person name="Ma J."/>
        </authorList>
    </citation>
    <scope>NUCLEOTIDE SEQUENCE [LARGE SCALE GENOMIC DNA]</scope>
    <source>
        <strain evidence="5">JCM 17066</strain>
    </source>
</reference>
<sequence>MISSKLRPLKILFWSAFGLLAAIAVLIVALITFDWNRAKPWLNQHISDAVGRPFAIRGDLALSWQKSTAEQGGWKRWLPWPRLSANDIVLDNPDWAKTGPHMAQIGRITFSLSPLPLLAHKIVLPTLELQTPNIAFERTLDGRNNWTFLSQPPSVWQLQLQKLVLTQGSVRLLDPIRKIDINADIGSLPAITPEGYGIGWKASGTFNKTAVSGDGQAGAVLALQNSSTPYPLQARVRIGKTAIEIQGTLTKPSALTALDLRLRIGGASMSNLYPLTGIVLPATPPFSTEGHLRGTIHPDGDDWIYDKFSGRVGSSDISGTLEYVARKPRPLLQGTLLSNQLSLKDLAPLVGADSNASKNNRGDATAVQPADKVLPVEPFNTARWGSIDADVKFTGRKIIRDKALPIQDLVTDLHLKDSILSLTPLNFGVAGGNLISSVKLDGKQQTIKAEIHISARHLKIKQLFPTMERMQASFGEVNGDASLSGVGNSVAAMLGSANGEVKTLINHGTISKYLLEEMGLNIGNIIIAKLFGDHQVTLNCLASDFAVSNGVMQARTFVMDTDAAIVVVDGQVDLRKESLALTIHPKNRGLRIITLRSPLEVTGSFKHPEVGVNKGMVALKAGGALALGLLAPAAALLPLMNISPDQHSDCASLLADARQKPVAPPPGKTLRSKAGRPAAK</sequence>
<evidence type="ECO:0000259" key="3">
    <source>
        <dbReference type="Pfam" id="PF05170"/>
    </source>
</evidence>
<dbReference type="PANTHER" id="PTHR30441">
    <property type="entry name" value="DUF748 DOMAIN-CONTAINING PROTEIN"/>
    <property type="match status" value="1"/>
</dbReference>
<feature type="transmembrane region" description="Helical" evidence="2">
    <location>
        <begin position="12"/>
        <end position="33"/>
    </location>
</feature>
<evidence type="ECO:0000313" key="5">
    <source>
        <dbReference type="Proteomes" id="UP001596045"/>
    </source>
</evidence>